<dbReference type="Proteomes" id="UP000466442">
    <property type="component" value="Unassembled WGS sequence"/>
</dbReference>
<organism evidence="1 2">
    <name type="scientific">Apolygus lucorum</name>
    <name type="common">Small green plant bug</name>
    <name type="synonym">Lygocoris lucorum</name>
    <dbReference type="NCBI Taxonomy" id="248454"/>
    <lineage>
        <taxon>Eukaryota</taxon>
        <taxon>Metazoa</taxon>
        <taxon>Ecdysozoa</taxon>
        <taxon>Arthropoda</taxon>
        <taxon>Hexapoda</taxon>
        <taxon>Insecta</taxon>
        <taxon>Pterygota</taxon>
        <taxon>Neoptera</taxon>
        <taxon>Paraneoptera</taxon>
        <taxon>Hemiptera</taxon>
        <taxon>Heteroptera</taxon>
        <taxon>Panheteroptera</taxon>
        <taxon>Cimicomorpha</taxon>
        <taxon>Miridae</taxon>
        <taxon>Mirini</taxon>
        <taxon>Apolygus</taxon>
    </lineage>
</organism>
<evidence type="ECO:0000313" key="2">
    <source>
        <dbReference type="Proteomes" id="UP000466442"/>
    </source>
</evidence>
<keyword evidence="2" id="KW-1185">Reference proteome</keyword>
<reference evidence="1" key="1">
    <citation type="journal article" date="2021" name="Mol. Ecol. Resour.">
        <title>Apolygus lucorum genome provides insights into omnivorousness and mesophyll feeding.</title>
        <authorList>
            <person name="Liu Y."/>
            <person name="Liu H."/>
            <person name="Wang H."/>
            <person name="Huang T."/>
            <person name="Liu B."/>
            <person name="Yang B."/>
            <person name="Yin L."/>
            <person name="Li B."/>
            <person name="Zhang Y."/>
            <person name="Zhang S."/>
            <person name="Jiang F."/>
            <person name="Zhang X."/>
            <person name="Ren Y."/>
            <person name="Wang B."/>
            <person name="Wang S."/>
            <person name="Lu Y."/>
            <person name="Wu K."/>
            <person name="Fan W."/>
            <person name="Wang G."/>
        </authorList>
    </citation>
    <scope>NUCLEOTIDE SEQUENCE</scope>
    <source>
        <strain evidence="1">12Hb</strain>
    </source>
</reference>
<sequence length="132" mass="14876">MNGTLLTESTWREGCNRPKWFICLSFVGESRVLQAGFTFGRLLVWDSINVKQSSSVIERTHVSQASSEVVLQFSFEVVTQTIWRLCLRPVSQVSPPQVTHTHGGFSQHKSSQTTTGPYCRARTLWLGTETVE</sequence>
<dbReference type="AlphaFoldDB" id="A0A8S9WVB3"/>
<protein>
    <submittedName>
        <fullName evidence="1">Uncharacterized protein</fullName>
    </submittedName>
</protein>
<name>A0A8S9WVB3_APOLU</name>
<gene>
    <name evidence="1" type="ORF">GE061_006460</name>
</gene>
<accession>A0A8S9WVB3</accession>
<evidence type="ECO:0000313" key="1">
    <source>
        <dbReference type="EMBL" id="KAF6200159.1"/>
    </source>
</evidence>
<comment type="caution">
    <text evidence="1">The sequence shown here is derived from an EMBL/GenBank/DDBJ whole genome shotgun (WGS) entry which is preliminary data.</text>
</comment>
<dbReference type="EMBL" id="WIXP02000014">
    <property type="protein sequence ID" value="KAF6200159.1"/>
    <property type="molecule type" value="Genomic_DNA"/>
</dbReference>
<proteinExistence type="predicted"/>